<dbReference type="SUPFAM" id="SSF52540">
    <property type="entry name" value="P-loop containing nucleoside triphosphate hydrolases"/>
    <property type="match status" value="2"/>
</dbReference>
<gene>
    <name evidence="1" type="ORF">BECKFM1743A_GA0114220_1000815</name>
    <name evidence="3" type="ORF">BECKFM1743B_GA0114221_1000414</name>
    <name evidence="2" type="ORF">BECKFM1743C_GA0114222_1000417</name>
</gene>
<protein>
    <submittedName>
        <fullName evidence="2">RecA-superfamily ATPase, KaiC/GvpD/RAD55 family</fullName>
    </submittedName>
</protein>
<dbReference type="PANTHER" id="PTHR42926">
    <property type="match status" value="1"/>
</dbReference>
<dbReference type="EMBL" id="CAADFA010000004">
    <property type="protein sequence ID" value="VFJ43865.1"/>
    <property type="molecule type" value="Genomic_DNA"/>
</dbReference>
<sequence length="947" mass="106908">MDIDIETPAEFRIRLGHIVDMLRVINTAALATKVAHGERAERGGMLVTRLWATAYRMKKRGYLGEAKDCLPLEPRPFHNALRTLVELGYYDAYAGVAEGPIKNRQPYSWEDCDLRQPRGKRALWHIVSRDKRGMSPSYFPVQCPNKTAMAIFKGHLSENFVDTAIHKHIRTTFELRQSERVFRAFRTLAYTYNRLREEGQKDISSTFVHISVVTLLETLSADLRKEDPMPPCRAEQLARAFLEIGLCVGILGRDRELYDNLTLLTPCDYQWLLSTLFGLQTSIGELDQVFFGGILLPGSSQIPVPRCDEKGEKELVSSLAAVVQGESGSGKTTFACHLGFDVVRYGGVCLYLALEQWPNDLQRLFYGFGWLPDRGMFDYLGPASIADQPIDEDKPEDHSDNSPEARYFRAFRERIDRNHLDKKGIFGLMPIRPRSWEQLRQWIDSFLAIEALQHYPISVLVLDPFNAFVALADPPSEGSSEGKSKGRLSHEVRAAIGEIFEALKSRNVNVLMVCEGGHAQDREIAHITNTSDLVFTLHRANLVQDPLTTETGFHAWSRHLSIYKSRFQKTLPGHHLFKITESGISIDLSPQAFVRRLEDNIPRRRLDLPLSSGFPDLDHVLRGESKKEGALCQNSFTVYMGPTGSAKSELAILFLLAPVANKPILKRIREKESDNRRSLLVTFRDDWASVKSVLGGPIGDYLGIKNLDTARKTLTILQLPVGFVSASEILAKLQKVFDEHANRGESFGRVVFDNLAYMELTSPLLKFEPYFIHSLMTLLRQKGVSVLFVTSSMDVVERSTLQARIRDGADNVVVFDRPQPKLGENATGTIRIAVLKSVHMEHYRERCLLSFGEKRTSEAETNQFESELSEALKGKDSCSKEAIEGIVKVAKTQAKGLDDSVSFENLIRELLTEACDREGKPKEKEKDLIGKITEIHRMQGFLRLDRK</sequence>
<evidence type="ECO:0000313" key="3">
    <source>
        <dbReference type="EMBL" id="VFK05759.1"/>
    </source>
</evidence>
<organism evidence="2">
    <name type="scientific">Candidatus Kentrum sp. FM</name>
    <dbReference type="NCBI Taxonomy" id="2126340"/>
    <lineage>
        <taxon>Bacteria</taxon>
        <taxon>Pseudomonadati</taxon>
        <taxon>Pseudomonadota</taxon>
        <taxon>Gammaproteobacteria</taxon>
        <taxon>Candidatus Kentrum</taxon>
    </lineage>
</organism>
<reference evidence="2" key="1">
    <citation type="submission" date="2019-02" db="EMBL/GenBank/DDBJ databases">
        <authorList>
            <person name="Gruber-Vodicka R. H."/>
            <person name="Seah K. B. B."/>
        </authorList>
    </citation>
    <scope>NUCLEOTIDE SEQUENCE</scope>
    <source>
        <strain evidence="1">BECK_BZ163</strain>
        <strain evidence="3">BECK_BZ164</strain>
        <strain evidence="2">BECK_BZ165</strain>
    </source>
</reference>
<evidence type="ECO:0000313" key="2">
    <source>
        <dbReference type="EMBL" id="VFJ43865.1"/>
    </source>
</evidence>
<dbReference type="EMBL" id="CAADFL010000004">
    <property type="protein sequence ID" value="VFK05759.1"/>
    <property type="molecule type" value="Genomic_DNA"/>
</dbReference>
<dbReference type="PANTHER" id="PTHR42926:SF1">
    <property type="entry name" value="CIRCADIAN CLOCK OSCILLATOR PROTEIN KAIC 1"/>
    <property type="match status" value="1"/>
</dbReference>
<evidence type="ECO:0000313" key="1">
    <source>
        <dbReference type="EMBL" id="VFJ43423.1"/>
    </source>
</evidence>
<dbReference type="EMBL" id="CAADEZ010000008">
    <property type="protein sequence ID" value="VFJ43423.1"/>
    <property type="molecule type" value="Genomic_DNA"/>
</dbReference>
<dbReference type="InterPro" id="IPR027417">
    <property type="entry name" value="P-loop_NTPase"/>
</dbReference>
<accession>A0A450RXY4</accession>
<name>A0A450RXY4_9GAMM</name>
<dbReference type="Gene3D" id="3.40.50.300">
    <property type="entry name" value="P-loop containing nucleotide triphosphate hydrolases"/>
    <property type="match status" value="2"/>
</dbReference>
<proteinExistence type="predicted"/>
<dbReference type="InterPro" id="IPR051347">
    <property type="entry name" value="Circadian_clock_KaiC-rel"/>
</dbReference>
<dbReference type="AlphaFoldDB" id="A0A450RXY4"/>